<dbReference type="RefSeq" id="WP_132112501.1">
    <property type="nucleotide sequence ID" value="NZ_SMFO01000013.1"/>
</dbReference>
<comment type="caution">
    <text evidence="2">The sequence shown here is derived from an EMBL/GenBank/DDBJ whole genome shotgun (WGS) entry which is preliminary data.</text>
</comment>
<dbReference type="Pfam" id="PF02469">
    <property type="entry name" value="Fasciclin"/>
    <property type="match status" value="1"/>
</dbReference>
<protein>
    <recommendedName>
        <fullName evidence="1">FAS1 domain-containing protein</fullName>
    </recommendedName>
</protein>
<dbReference type="PROSITE" id="PS50213">
    <property type="entry name" value="FAS1"/>
    <property type="match status" value="1"/>
</dbReference>
<dbReference type="InterPro" id="IPR000782">
    <property type="entry name" value="FAS1_domain"/>
</dbReference>
<evidence type="ECO:0000259" key="1">
    <source>
        <dbReference type="PROSITE" id="PS50213"/>
    </source>
</evidence>
<dbReference type="PROSITE" id="PS51257">
    <property type="entry name" value="PROKAR_LIPOPROTEIN"/>
    <property type="match status" value="1"/>
</dbReference>
<dbReference type="Proteomes" id="UP000294597">
    <property type="component" value="Unassembled WGS sequence"/>
</dbReference>
<organism evidence="2 3">
    <name type="scientific">Flavobacterium hiemivividum</name>
    <dbReference type="NCBI Taxonomy" id="2541734"/>
    <lineage>
        <taxon>Bacteria</taxon>
        <taxon>Pseudomonadati</taxon>
        <taxon>Bacteroidota</taxon>
        <taxon>Flavobacteriia</taxon>
        <taxon>Flavobacteriales</taxon>
        <taxon>Flavobacteriaceae</taxon>
        <taxon>Flavobacterium</taxon>
    </lineage>
</organism>
<dbReference type="EMBL" id="SMFO01000013">
    <property type="protein sequence ID" value="TDE01919.1"/>
    <property type="molecule type" value="Genomic_DNA"/>
</dbReference>
<sequence>MKNTILLLITLFGLYSCSSDDYLVDGGLADPNVNMSTYDFLKSNKQLDTLALLIDKADMVEVVNAKSTTLFAPNNLSIKNYVIAILSQKRKLDPTATFTINDITEPELKVMLGGYIFDQTLDRSKLVKQGKVYVARNGEERLLSLEPVEEYTGQLDNFPEYVYYTFKVGADWDATDDIVDDKKTVVRTSNLVSTNGIIHVLQGNHIFSNYIPIP</sequence>
<dbReference type="AlphaFoldDB" id="A0A4R5CND6"/>
<gene>
    <name evidence="2" type="ORF">E0F98_13870</name>
</gene>
<feature type="domain" description="FAS1" evidence="1">
    <location>
        <begin position="34"/>
        <end position="205"/>
    </location>
</feature>
<name>A0A4R5CND6_9FLAO</name>
<reference evidence="2 3" key="1">
    <citation type="submission" date="2019-03" db="EMBL/GenBank/DDBJ databases">
        <title>Flavobacterium TSA-D2 sp. nov., isolated from arctic soil.</title>
        <authorList>
            <person name="Chaudhary D.K."/>
        </authorList>
    </citation>
    <scope>NUCLEOTIDE SEQUENCE [LARGE SCALE GENOMIC DNA]</scope>
    <source>
        <strain evidence="2 3">TSA-D2</strain>
    </source>
</reference>
<dbReference type="Gene3D" id="2.30.180.10">
    <property type="entry name" value="FAS1 domain"/>
    <property type="match status" value="1"/>
</dbReference>
<evidence type="ECO:0000313" key="2">
    <source>
        <dbReference type="EMBL" id="TDE01919.1"/>
    </source>
</evidence>
<accession>A0A4R5CND6</accession>
<dbReference type="SUPFAM" id="SSF82153">
    <property type="entry name" value="FAS1 domain"/>
    <property type="match status" value="1"/>
</dbReference>
<keyword evidence="3" id="KW-1185">Reference proteome</keyword>
<evidence type="ECO:0000313" key="3">
    <source>
        <dbReference type="Proteomes" id="UP000294597"/>
    </source>
</evidence>
<proteinExistence type="predicted"/>
<dbReference type="InterPro" id="IPR036378">
    <property type="entry name" value="FAS1_dom_sf"/>
</dbReference>